<keyword evidence="2" id="KW-0255">Endonuclease</keyword>
<dbReference type="Proteomes" id="UP000762676">
    <property type="component" value="Unassembled WGS sequence"/>
</dbReference>
<organism evidence="2 3">
    <name type="scientific">Elysia marginata</name>
    <dbReference type="NCBI Taxonomy" id="1093978"/>
    <lineage>
        <taxon>Eukaryota</taxon>
        <taxon>Metazoa</taxon>
        <taxon>Spiralia</taxon>
        <taxon>Lophotrochozoa</taxon>
        <taxon>Mollusca</taxon>
        <taxon>Gastropoda</taxon>
        <taxon>Heterobranchia</taxon>
        <taxon>Euthyneura</taxon>
        <taxon>Panpulmonata</taxon>
        <taxon>Sacoglossa</taxon>
        <taxon>Placobranchoidea</taxon>
        <taxon>Plakobranchidae</taxon>
        <taxon>Elysia</taxon>
    </lineage>
</organism>
<gene>
    <name evidence="2" type="ORF">ElyMa_001153100</name>
</gene>
<feature type="compositionally biased region" description="Basic and acidic residues" evidence="1">
    <location>
        <begin position="9"/>
        <end position="22"/>
    </location>
</feature>
<evidence type="ECO:0000313" key="3">
    <source>
        <dbReference type="Proteomes" id="UP000762676"/>
    </source>
</evidence>
<reference evidence="2 3" key="1">
    <citation type="journal article" date="2021" name="Elife">
        <title>Chloroplast acquisition without the gene transfer in kleptoplastic sea slugs, Plakobranchus ocellatus.</title>
        <authorList>
            <person name="Maeda T."/>
            <person name="Takahashi S."/>
            <person name="Yoshida T."/>
            <person name="Shimamura S."/>
            <person name="Takaki Y."/>
            <person name="Nagai Y."/>
            <person name="Toyoda A."/>
            <person name="Suzuki Y."/>
            <person name="Arimoto A."/>
            <person name="Ishii H."/>
            <person name="Satoh N."/>
            <person name="Nishiyama T."/>
            <person name="Hasebe M."/>
            <person name="Maruyama T."/>
            <person name="Minagawa J."/>
            <person name="Obokata J."/>
            <person name="Shigenobu S."/>
        </authorList>
    </citation>
    <scope>NUCLEOTIDE SEQUENCE [LARGE SCALE GENOMIC DNA]</scope>
</reference>
<dbReference type="AlphaFoldDB" id="A0AAV4I262"/>
<keyword evidence="3" id="KW-1185">Reference proteome</keyword>
<feature type="compositionally biased region" description="Polar residues" evidence="1">
    <location>
        <begin position="83"/>
        <end position="94"/>
    </location>
</feature>
<evidence type="ECO:0000256" key="1">
    <source>
        <dbReference type="SAM" id="MobiDB-lite"/>
    </source>
</evidence>
<protein>
    <submittedName>
        <fullName evidence="2">Endonuclease/Exonuclease/phosphatase family</fullName>
    </submittedName>
</protein>
<keyword evidence="2" id="KW-0540">Nuclease</keyword>
<keyword evidence="2" id="KW-0378">Hydrolase</keyword>
<proteinExistence type="predicted"/>
<feature type="region of interest" description="Disordered" evidence="1">
    <location>
        <begin position="395"/>
        <end position="422"/>
    </location>
</feature>
<feature type="compositionally biased region" description="Polar residues" evidence="1">
    <location>
        <begin position="47"/>
        <end position="58"/>
    </location>
</feature>
<feature type="region of interest" description="Disordered" evidence="1">
    <location>
        <begin position="1"/>
        <end position="136"/>
    </location>
</feature>
<sequence length="489" mass="54124">MRSGHTPAHRPDWRVKPGEGGRRVSNPRSVKACLSRHAKSDPGGLNGKNQKSGRQYQPHSGGLNGKNQKSGRRYQPHSGGLNGTNQKSGRQYQPHSGGLNGKNQKSGRRYQQRVRGAHRARQDTEDVRGHPPRPVSPPVVWNLSCHWSQVDAGRESEVDIAQLSLTFTQPTRKSSSSPHPHLPQVLWRWASDGAAGVDTLEAVAADLDTGGSGHMVVFFWILTAAGGNPITAVKTTRRKKIKLAPINFGAWNVRTLLNNAQANRPERRTALVLVGRELARYNVDTTALSVTRFAEDGQLRKLPAVYTFCWSGRAKEDRREAGVGFAVKNALVSKLTSLRTGVNDRLMTLKLTSLRPGVNDRLMTLKLPLRSEMGQPSSLKNLKSWRDGLSTSRVYSKGHHTSTRTPSKDCPEWTSTTPGYTPTTLPEVEKAIGQLSWAGHATRRHSSVRLVMRPGCQLSVFTLLRQTKLRWAGHVTRRSVECRHPLTID</sequence>
<accession>A0AAV4I262</accession>
<dbReference type="EMBL" id="BMAT01002279">
    <property type="protein sequence ID" value="GFS03562.1"/>
    <property type="molecule type" value="Genomic_DNA"/>
</dbReference>
<comment type="caution">
    <text evidence="2">The sequence shown here is derived from an EMBL/GenBank/DDBJ whole genome shotgun (WGS) entry which is preliminary data.</text>
</comment>
<feature type="compositionally biased region" description="Basic residues" evidence="1">
    <location>
        <begin position="105"/>
        <end position="119"/>
    </location>
</feature>
<evidence type="ECO:0000313" key="2">
    <source>
        <dbReference type="EMBL" id="GFS03562.1"/>
    </source>
</evidence>
<dbReference type="GO" id="GO:0004519">
    <property type="term" value="F:endonuclease activity"/>
    <property type="evidence" value="ECO:0007669"/>
    <property type="project" value="UniProtKB-KW"/>
</dbReference>
<feature type="compositionally biased region" description="Basic and acidic residues" evidence="1">
    <location>
        <begin position="120"/>
        <end position="129"/>
    </location>
</feature>
<name>A0AAV4I262_9GAST</name>